<dbReference type="GO" id="GO:0004485">
    <property type="term" value="F:methylcrotonoyl-CoA carboxylase activity"/>
    <property type="evidence" value="ECO:0007669"/>
    <property type="project" value="UniProtKB-EC"/>
</dbReference>
<feature type="domain" description="Biotin carboxylation" evidence="9">
    <location>
        <begin position="1"/>
        <end position="456"/>
    </location>
</feature>
<sequence>MFQKILIANRGEIACRVITTAARMGIKTVAIYSDADVRAKHVAMADEAVRIGPAAVAESYLQGQKIIEAALRTGAQAIHPGYGFLSENPDFVEAVEAAGLVFIGPPASAIRAMGLKDAAKALMAEAGVPVVLGYHGENQDPQFLAEEASKIGYPVLIKARAGGGGKGMRLVEQPAHFMEALAGARREGQASFGDPTCLIEKYITHPRHIEIQVFGDGHGNVIHLFERDCSLQRRHQKVIEEAPAPGMPAAVREAMGRAAVEAATAIGYTGAGTVEFIVDGSGPLRGDGFWFMEMNTRLQVEHPVSEAITGLDFVELQLRVAAGEPLPVRQDDLAINGWAFEARVYAEDVPKGFLPATGELRHLHFPAATAFEVGSVRIDSGVRQGDEISPWYDPMIAKVIVHGPTRSAALNMLSSALEGCRIVGSVTNVEFLAALSRHEGFRRGEVETGLIARDMAELMPASEPSLDVLALAALGGLNLLRAEQGSDPWDSLIGWRHWSDARQFVHLEGGDRCIEAQVTSLGQGRFTVSVMGETAMLNVMVLGGPAVRVETDGHQFNADIVRETHRVSVFVSGRSFSFGLADALTDVDEGQAAGDTITAPMPGLVRAVYGRPGASVTKGEALLVLEAMKMEHTLFAPRDGVVSEVLAAEGDQVTNGTLLLALEPQDE</sequence>
<dbReference type="FunFam" id="3.40.50.20:FF:000010">
    <property type="entry name" value="Propionyl-CoA carboxylase subunit alpha"/>
    <property type="match status" value="1"/>
</dbReference>
<dbReference type="SUPFAM" id="SSF52440">
    <property type="entry name" value="PreATP-grasp domain"/>
    <property type="match status" value="1"/>
</dbReference>
<dbReference type="InterPro" id="IPR016185">
    <property type="entry name" value="PreATP-grasp_dom_sf"/>
</dbReference>
<dbReference type="SUPFAM" id="SSF51230">
    <property type="entry name" value="Single hybrid motif"/>
    <property type="match status" value="1"/>
</dbReference>
<dbReference type="GO" id="GO:0046872">
    <property type="term" value="F:metal ion binding"/>
    <property type="evidence" value="ECO:0007669"/>
    <property type="project" value="InterPro"/>
</dbReference>
<dbReference type="EMBL" id="JACHEJ010000012">
    <property type="protein sequence ID" value="MBB6181759.1"/>
    <property type="molecule type" value="Genomic_DNA"/>
</dbReference>
<dbReference type="FunFam" id="3.30.1490.20:FF:000003">
    <property type="entry name" value="acetyl-CoA carboxylase isoform X1"/>
    <property type="match status" value="1"/>
</dbReference>
<comment type="cofactor">
    <cofactor evidence="1">
        <name>biotin</name>
        <dbReference type="ChEBI" id="CHEBI:57586"/>
    </cofactor>
</comment>
<evidence type="ECO:0000259" key="9">
    <source>
        <dbReference type="PROSITE" id="PS50979"/>
    </source>
</evidence>
<dbReference type="PROSITE" id="PS50975">
    <property type="entry name" value="ATP_GRASP"/>
    <property type="match status" value="1"/>
</dbReference>
<dbReference type="PROSITE" id="PS50968">
    <property type="entry name" value="BIOTINYL_LIPOYL"/>
    <property type="match status" value="1"/>
</dbReference>
<keyword evidence="4 6" id="KW-0067">ATP-binding</keyword>
<evidence type="ECO:0000259" key="8">
    <source>
        <dbReference type="PROSITE" id="PS50975"/>
    </source>
</evidence>
<dbReference type="FunFam" id="3.30.470.20:FF:000028">
    <property type="entry name" value="Methylcrotonoyl-CoA carboxylase subunit alpha, mitochondrial"/>
    <property type="match status" value="1"/>
</dbReference>
<proteinExistence type="predicted"/>
<dbReference type="Pfam" id="PF00289">
    <property type="entry name" value="Biotin_carb_N"/>
    <property type="match status" value="1"/>
</dbReference>
<dbReference type="Pfam" id="PF00364">
    <property type="entry name" value="Biotin_lipoyl"/>
    <property type="match status" value="1"/>
</dbReference>
<evidence type="ECO:0000256" key="3">
    <source>
        <dbReference type="ARBA" id="ARBA00022741"/>
    </source>
</evidence>
<dbReference type="GO" id="GO:0005524">
    <property type="term" value="F:ATP binding"/>
    <property type="evidence" value="ECO:0007669"/>
    <property type="project" value="UniProtKB-UniRule"/>
</dbReference>
<accession>A0A7X0DG23</accession>
<dbReference type="Gene3D" id="2.40.50.100">
    <property type="match status" value="1"/>
</dbReference>
<dbReference type="PROSITE" id="PS00188">
    <property type="entry name" value="BIOTIN"/>
    <property type="match status" value="1"/>
</dbReference>
<protein>
    <submittedName>
        <fullName evidence="10">3-methylcrotonyl-CoA carboxylase alpha subunit</fullName>
        <ecNumber evidence="10">6.4.1.4</ecNumber>
    </submittedName>
</protein>
<dbReference type="InterPro" id="IPR005479">
    <property type="entry name" value="CPAse_ATP-bd"/>
</dbReference>
<evidence type="ECO:0000256" key="1">
    <source>
        <dbReference type="ARBA" id="ARBA00001953"/>
    </source>
</evidence>
<dbReference type="SUPFAM" id="SSF51246">
    <property type="entry name" value="Rudiment single hybrid motif"/>
    <property type="match status" value="1"/>
</dbReference>
<dbReference type="InterPro" id="IPR050856">
    <property type="entry name" value="Biotin_carboxylase_complex"/>
</dbReference>
<dbReference type="PROSITE" id="PS50979">
    <property type="entry name" value="BC"/>
    <property type="match status" value="1"/>
</dbReference>
<dbReference type="InterPro" id="IPR048429">
    <property type="entry name" value="MCC_alpha_BT"/>
</dbReference>
<dbReference type="InterPro" id="IPR001882">
    <property type="entry name" value="Biotin_BS"/>
</dbReference>
<evidence type="ECO:0000259" key="7">
    <source>
        <dbReference type="PROSITE" id="PS50968"/>
    </source>
</evidence>
<dbReference type="Gene3D" id="3.30.700.40">
    <property type="match status" value="1"/>
</dbReference>
<comment type="caution">
    <text evidence="10">The sequence shown here is derived from an EMBL/GenBank/DDBJ whole genome shotgun (WGS) entry which is preliminary data.</text>
</comment>
<evidence type="ECO:0000313" key="11">
    <source>
        <dbReference type="Proteomes" id="UP000535501"/>
    </source>
</evidence>
<keyword evidence="2 10" id="KW-0436">Ligase</keyword>
<dbReference type="PANTHER" id="PTHR18866">
    <property type="entry name" value="CARBOXYLASE:PYRUVATE/ACETYL-COA/PROPIONYL-COA CARBOXYLASE"/>
    <property type="match status" value="1"/>
</dbReference>
<dbReference type="SMART" id="SM00878">
    <property type="entry name" value="Biotin_carb_C"/>
    <property type="match status" value="1"/>
</dbReference>
<dbReference type="AlphaFoldDB" id="A0A7X0DG23"/>
<evidence type="ECO:0000256" key="5">
    <source>
        <dbReference type="ARBA" id="ARBA00023267"/>
    </source>
</evidence>
<dbReference type="Pfam" id="PF02786">
    <property type="entry name" value="CPSase_L_D2"/>
    <property type="match status" value="1"/>
</dbReference>
<dbReference type="InterPro" id="IPR011764">
    <property type="entry name" value="Biotin_carboxylation_dom"/>
</dbReference>
<organism evidence="10 11">
    <name type="scientific">Pseudorhizobium flavum</name>
    <dbReference type="NCBI Taxonomy" id="1335061"/>
    <lineage>
        <taxon>Bacteria</taxon>
        <taxon>Pseudomonadati</taxon>
        <taxon>Pseudomonadota</taxon>
        <taxon>Alphaproteobacteria</taxon>
        <taxon>Hyphomicrobiales</taxon>
        <taxon>Rhizobiaceae</taxon>
        <taxon>Rhizobium/Agrobacterium group</taxon>
        <taxon>Pseudorhizobium</taxon>
    </lineage>
</organism>
<feature type="domain" description="ATP-grasp" evidence="8">
    <location>
        <begin position="120"/>
        <end position="322"/>
    </location>
</feature>
<reference evidence="10 11" key="1">
    <citation type="submission" date="2020-08" db="EMBL/GenBank/DDBJ databases">
        <title>Genomic Encyclopedia of Type Strains, Phase IV (KMG-IV): sequencing the most valuable type-strain genomes for metagenomic binning, comparative biology and taxonomic classification.</title>
        <authorList>
            <person name="Goeker M."/>
        </authorList>
    </citation>
    <scope>NUCLEOTIDE SEQUENCE [LARGE SCALE GENOMIC DNA]</scope>
    <source>
        <strain evidence="10 11">DSM 102134</strain>
    </source>
</reference>
<dbReference type="InterPro" id="IPR011054">
    <property type="entry name" value="Rudment_hybrid_motif"/>
</dbReference>
<dbReference type="Pfam" id="PF21139">
    <property type="entry name" value="BT_MCC_alpha"/>
    <property type="match status" value="1"/>
</dbReference>
<keyword evidence="5" id="KW-0092">Biotin</keyword>
<name>A0A7X0DG23_9HYPH</name>
<dbReference type="EC" id="6.4.1.4" evidence="10"/>
<feature type="domain" description="Lipoyl-binding" evidence="7">
    <location>
        <begin position="586"/>
        <end position="663"/>
    </location>
</feature>
<dbReference type="Pfam" id="PF02785">
    <property type="entry name" value="Biotin_carb_C"/>
    <property type="match status" value="1"/>
</dbReference>
<dbReference type="InterPro" id="IPR011761">
    <property type="entry name" value="ATP-grasp"/>
</dbReference>
<dbReference type="InterPro" id="IPR011053">
    <property type="entry name" value="Single_hybrid_motif"/>
</dbReference>
<dbReference type="InterPro" id="IPR005481">
    <property type="entry name" value="BC-like_N"/>
</dbReference>
<dbReference type="RefSeq" id="WP_077545818.1">
    <property type="nucleotide sequence ID" value="NZ_JACHEJ010000012.1"/>
</dbReference>
<gene>
    <name evidence="10" type="ORF">HNQ75_003747</name>
</gene>
<keyword evidence="3 6" id="KW-0547">Nucleotide-binding</keyword>
<dbReference type="InterPro" id="IPR000089">
    <property type="entry name" value="Biotin_lipoyl"/>
</dbReference>
<dbReference type="CDD" id="cd06850">
    <property type="entry name" value="biotinyl_domain"/>
    <property type="match status" value="1"/>
</dbReference>
<dbReference type="PROSITE" id="PS00867">
    <property type="entry name" value="CPSASE_2"/>
    <property type="match status" value="1"/>
</dbReference>
<dbReference type="PANTHER" id="PTHR18866:SF33">
    <property type="entry name" value="METHYLCROTONOYL-COA CARBOXYLASE SUBUNIT ALPHA, MITOCHONDRIAL-RELATED"/>
    <property type="match status" value="1"/>
</dbReference>
<dbReference type="InterPro" id="IPR005482">
    <property type="entry name" value="Biotin_COase_C"/>
</dbReference>
<dbReference type="Proteomes" id="UP000535501">
    <property type="component" value="Unassembled WGS sequence"/>
</dbReference>
<evidence type="ECO:0000256" key="6">
    <source>
        <dbReference type="PROSITE-ProRule" id="PRU00409"/>
    </source>
</evidence>
<evidence type="ECO:0000256" key="4">
    <source>
        <dbReference type="ARBA" id="ARBA00022840"/>
    </source>
</evidence>
<evidence type="ECO:0000256" key="2">
    <source>
        <dbReference type="ARBA" id="ARBA00022598"/>
    </source>
</evidence>
<dbReference type="Gene3D" id="3.30.470.20">
    <property type="entry name" value="ATP-grasp fold, B domain"/>
    <property type="match status" value="1"/>
</dbReference>
<dbReference type="SUPFAM" id="SSF56059">
    <property type="entry name" value="Glutathione synthetase ATP-binding domain-like"/>
    <property type="match status" value="1"/>
</dbReference>
<evidence type="ECO:0000313" key="10">
    <source>
        <dbReference type="EMBL" id="MBB6181759.1"/>
    </source>
</evidence>
<keyword evidence="11" id="KW-1185">Reference proteome</keyword>